<gene>
    <name evidence="1" type="ORF">ME5_01892</name>
</gene>
<dbReference type="HOGENOM" id="CLU_3040780_0_0_5"/>
<reference evidence="1 2" key="1">
    <citation type="submission" date="2012-03" db="EMBL/GenBank/DDBJ databases">
        <title>The Genome Sequence of Bartonella tamiae Th239.</title>
        <authorList>
            <consortium name="The Broad Institute Genome Sequencing Platform"/>
            <consortium name="The Broad Institute Genome Sequencing Center for Infectious Disease"/>
            <person name="Feldgarden M."/>
            <person name="Kirby J."/>
            <person name="Kosoy M."/>
            <person name="Birtles R."/>
            <person name="Probert W.S."/>
            <person name="Chiaraviglio L."/>
            <person name="Young S.K."/>
            <person name="Zeng Q."/>
            <person name="Gargeya S."/>
            <person name="Fitzgerald M."/>
            <person name="Haas B."/>
            <person name="Abouelleil A."/>
            <person name="Alvarado L."/>
            <person name="Arachchi H.M."/>
            <person name="Berlin A."/>
            <person name="Chapman S.B."/>
            <person name="Gearin G."/>
            <person name="Goldberg J."/>
            <person name="Griggs A."/>
            <person name="Gujja S."/>
            <person name="Hansen M."/>
            <person name="Heiman D."/>
            <person name="Howarth C."/>
            <person name="Larimer J."/>
            <person name="Lui A."/>
            <person name="MacDonald P.J.P."/>
            <person name="McCowen C."/>
            <person name="Montmayeur A."/>
            <person name="Murphy C."/>
            <person name="Neiman D."/>
            <person name="Pearson M."/>
            <person name="Priest M."/>
            <person name="Roberts A."/>
            <person name="Saif S."/>
            <person name="Shea T."/>
            <person name="Sisk P."/>
            <person name="Stolte C."/>
            <person name="Sykes S."/>
            <person name="Wortman J."/>
            <person name="Nusbaum C."/>
            <person name="Birren B."/>
        </authorList>
    </citation>
    <scope>NUCLEOTIDE SEQUENCE [LARGE SCALE GENOMIC DNA]</scope>
    <source>
        <strain evidence="1 2">Th239</strain>
    </source>
</reference>
<organism evidence="1 2">
    <name type="scientific">Bartonella tamiae Th239</name>
    <dbReference type="NCBI Taxonomy" id="1094558"/>
    <lineage>
        <taxon>Bacteria</taxon>
        <taxon>Pseudomonadati</taxon>
        <taxon>Pseudomonadota</taxon>
        <taxon>Alphaproteobacteria</taxon>
        <taxon>Hyphomicrobiales</taxon>
        <taxon>Bartonellaceae</taxon>
        <taxon>Bartonella</taxon>
    </lineage>
</organism>
<dbReference type="AlphaFoldDB" id="J0QTV7"/>
<protein>
    <recommendedName>
        <fullName evidence="3">Trimeric autotransporter adhesin YadA-like stalk domain-containing protein</fullName>
    </recommendedName>
</protein>
<dbReference type="EMBL" id="AIMB01000008">
    <property type="protein sequence ID" value="EJF89341.1"/>
    <property type="molecule type" value="Genomic_DNA"/>
</dbReference>
<name>J0QTV7_9HYPH</name>
<comment type="caution">
    <text evidence="1">The sequence shown here is derived from an EMBL/GenBank/DDBJ whole genome shotgun (WGS) entry which is preliminary data.</text>
</comment>
<evidence type="ECO:0008006" key="3">
    <source>
        <dbReference type="Google" id="ProtNLM"/>
    </source>
</evidence>
<sequence length="54" mass="5406">MNTILTNQGNTINNITNSTTGIVQRVAPAQANSPAKNAIVLTAKGGSAAEPAEA</sequence>
<dbReference type="Proteomes" id="UP000008952">
    <property type="component" value="Unassembled WGS sequence"/>
</dbReference>
<keyword evidence="2" id="KW-1185">Reference proteome</keyword>
<proteinExistence type="predicted"/>
<evidence type="ECO:0000313" key="1">
    <source>
        <dbReference type="EMBL" id="EJF89341.1"/>
    </source>
</evidence>
<evidence type="ECO:0000313" key="2">
    <source>
        <dbReference type="Proteomes" id="UP000008952"/>
    </source>
</evidence>
<accession>J0QTV7</accession>